<dbReference type="AlphaFoldDB" id="A0A9P3BNQ7"/>
<evidence type="ECO:0000256" key="1">
    <source>
        <dbReference type="SAM" id="SignalP"/>
    </source>
</evidence>
<keyword evidence="4" id="KW-1185">Reference proteome</keyword>
<proteinExistence type="predicted"/>
<dbReference type="Pfam" id="PF00024">
    <property type="entry name" value="PAN_1"/>
    <property type="match status" value="1"/>
</dbReference>
<reference evidence="3 4" key="1">
    <citation type="submission" date="2018-10" db="EMBL/GenBank/DDBJ databases">
        <title>Pan-genome distribution and transcriptional activeness of fungal secondary metabolism genes in Aspergillus section Fumigati.</title>
        <authorList>
            <person name="Takahashi H."/>
            <person name="Umemura M."/>
            <person name="Ninomiya A."/>
            <person name="Kusuya Y."/>
            <person name="Urayama S."/>
            <person name="Shimizu M."/>
            <person name="Watanabe A."/>
            <person name="Kamei K."/>
            <person name="Yaguchi T."/>
            <person name="Hagiwara D."/>
        </authorList>
    </citation>
    <scope>NUCLEOTIDE SEQUENCE [LARGE SCALE GENOMIC DNA]</scope>
    <source>
        <strain evidence="3 4">IFM 55266</strain>
    </source>
</reference>
<organism evidence="3 4">
    <name type="scientific">Aspergillus pseudoviridinutans</name>
    <dbReference type="NCBI Taxonomy" id="1517512"/>
    <lineage>
        <taxon>Eukaryota</taxon>
        <taxon>Fungi</taxon>
        <taxon>Dikarya</taxon>
        <taxon>Ascomycota</taxon>
        <taxon>Pezizomycotina</taxon>
        <taxon>Eurotiomycetes</taxon>
        <taxon>Eurotiomycetidae</taxon>
        <taxon>Eurotiales</taxon>
        <taxon>Aspergillaceae</taxon>
        <taxon>Aspergillus</taxon>
        <taxon>Aspergillus subgen. Fumigati</taxon>
    </lineage>
</organism>
<feature type="signal peptide" evidence="1">
    <location>
        <begin position="1"/>
        <end position="20"/>
    </location>
</feature>
<dbReference type="RefSeq" id="XP_043161772.1">
    <property type="nucleotide sequence ID" value="XM_043305837.1"/>
</dbReference>
<dbReference type="EMBL" id="BHVY01000007">
    <property type="protein sequence ID" value="GIJ91026.1"/>
    <property type="molecule type" value="Genomic_DNA"/>
</dbReference>
<evidence type="ECO:0000313" key="3">
    <source>
        <dbReference type="EMBL" id="GIJ91026.1"/>
    </source>
</evidence>
<evidence type="ECO:0000313" key="4">
    <source>
        <dbReference type="Proteomes" id="UP001043456"/>
    </source>
</evidence>
<protein>
    <recommendedName>
        <fullName evidence="2">Apple domain-containing protein</fullName>
    </recommendedName>
</protein>
<dbReference type="SUPFAM" id="SSF57414">
    <property type="entry name" value="Hairpin loop containing domain-like"/>
    <property type="match status" value="1"/>
</dbReference>
<dbReference type="Proteomes" id="UP001043456">
    <property type="component" value="Unassembled WGS sequence"/>
</dbReference>
<feature type="chain" id="PRO_5040320582" description="Apple domain-containing protein" evidence="1">
    <location>
        <begin position="21"/>
        <end position="315"/>
    </location>
</feature>
<dbReference type="GeneID" id="67008601"/>
<comment type="caution">
    <text evidence="3">The sequence shown here is derived from an EMBL/GenBank/DDBJ whole genome shotgun (WGS) entry which is preliminary data.</text>
</comment>
<dbReference type="OrthoDB" id="10280446at2759"/>
<name>A0A9P3BNQ7_9EURO</name>
<gene>
    <name evidence="3" type="ORF">Asppvi_009991</name>
</gene>
<accession>A0A9P3BNQ7</accession>
<keyword evidence="1" id="KW-0732">Signal</keyword>
<feature type="domain" description="Apple" evidence="2">
    <location>
        <begin position="236"/>
        <end position="270"/>
    </location>
</feature>
<sequence>MSVSMLLFIILSVAAPVLLAETHQEAIYDAEPATSQAQTPLFAEANKCIAPYLDSQETYDACYPGFDQATVFSDGTRYAIHCHLLFELDPTPQHEFSDPASCARQCTRAPGCKGSHWDRLKTCVLLSKNLRTEKRPGDFVTMMRGQESLADKYEAEIEQNRLEARLYRRFTEILGRKIGSCEDLLARAFGHRDRALNAVFQNALLDTRDAKYRMYFGMRFTVGIVVQNFYSLEHHTFTSCLSACSRDDDCKATEYDPETNSCLLVTKWNNPENAIPDLFHGTRISTTLVGRKWEVVLASKARKVLEAIHRVLSTM</sequence>
<evidence type="ECO:0000259" key="2">
    <source>
        <dbReference type="Pfam" id="PF00024"/>
    </source>
</evidence>
<dbReference type="InterPro" id="IPR003609">
    <property type="entry name" value="Pan_app"/>
</dbReference>